<evidence type="ECO:0000313" key="3">
    <source>
        <dbReference type="Proteomes" id="UP000032160"/>
    </source>
</evidence>
<dbReference type="InterPro" id="IPR016181">
    <property type="entry name" value="Acyl_CoA_acyltransferase"/>
</dbReference>
<accession>X5MPA5</accession>
<keyword evidence="2" id="KW-0808">Transferase</keyword>
<gene>
    <name evidence="2" type="ORF">BN1012_Phect2984</name>
</gene>
<keyword evidence="3" id="KW-1185">Reference proteome</keyword>
<dbReference type="InterPro" id="IPR000182">
    <property type="entry name" value="GNAT_dom"/>
</dbReference>
<dbReference type="GO" id="GO:0016747">
    <property type="term" value="F:acyltransferase activity, transferring groups other than amino-acyl groups"/>
    <property type="evidence" value="ECO:0007669"/>
    <property type="project" value="InterPro"/>
</dbReference>
<dbReference type="InterPro" id="IPR051531">
    <property type="entry name" value="N-acetyltransferase"/>
</dbReference>
<evidence type="ECO:0000313" key="2">
    <source>
        <dbReference type="EMBL" id="CDO61196.1"/>
    </source>
</evidence>
<dbReference type="PANTHER" id="PTHR43792">
    <property type="entry name" value="GNAT FAMILY, PUTATIVE (AFU_ORTHOLOGUE AFUA_3G00765)-RELATED-RELATED"/>
    <property type="match status" value="1"/>
</dbReference>
<dbReference type="KEGG" id="pect:BN1012_Phect2984"/>
<dbReference type="PROSITE" id="PS51186">
    <property type="entry name" value="GNAT"/>
    <property type="match status" value="1"/>
</dbReference>
<dbReference type="Pfam" id="PF13302">
    <property type="entry name" value="Acetyltransf_3"/>
    <property type="match status" value="1"/>
</dbReference>
<reference evidence="2 3" key="1">
    <citation type="journal article" date="2014" name="Front. Genet.">
        <title>Genome and metabolic network of "Candidatus Phaeomarinobacter ectocarpi" Ec32, a new candidate genus of Alphaproteobacteria frequently associated with brown algae.</title>
        <authorList>
            <person name="Dittami S.M."/>
            <person name="Barbeyron T."/>
            <person name="Boyen C."/>
            <person name="Cambefort J."/>
            <person name="Collet G."/>
            <person name="Delage L."/>
            <person name="Gobet A."/>
            <person name="Groisillier A."/>
            <person name="Leblanc C."/>
            <person name="Michel G."/>
            <person name="Scornet D."/>
            <person name="Siegel A."/>
            <person name="Tapia J.E."/>
            <person name="Tonon T."/>
        </authorList>
    </citation>
    <scope>NUCLEOTIDE SEQUENCE [LARGE SCALE GENOMIC DNA]</scope>
    <source>
        <strain evidence="2 3">Ec32</strain>
    </source>
</reference>
<dbReference type="OrthoDB" id="6293260at2"/>
<name>X5MPA5_9HYPH</name>
<dbReference type="STRING" id="1458461.BN1012_Phect2984"/>
<dbReference type="SUPFAM" id="SSF55729">
    <property type="entry name" value="Acyl-CoA N-acyltransferases (Nat)"/>
    <property type="match status" value="1"/>
</dbReference>
<dbReference type="PANTHER" id="PTHR43792:SF1">
    <property type="entry name" value="N-ACETYLTRANSFERASE DOMAIN-CONTAINING PROTEIN"/>
    <property type="match status" value="1"/>
</dbReference>
<organism evidence="2 3">
    <name type="scientific">Candidatus Phaeomarinibacter ectocarpi</name>
    <dbReference type="NCBI Taxonomy" id="1458461"/>
    <lineage>
        <taxon>Bacteria</taxon>
        <taxon>Pseudomonadati</taxon>
        <taxon>Pseudomonadota</taxon>
        <taxon>Alphaproteobacteria</taxon>
        <taxon>Hyphomicrobiales</taxon>
        <taxon>Parvibaculaceae</taxon>
        <taxon>Candidatus Phaeomarinibacter</taxon>
    </lineage>
</organism>
<dbReference type="EMBL" id="HG966617">
    <property type="protein sequence ID" value="CDO61196.1"/>
    <property type="molecule type" value="Genomic_DNA"/>
</dbReference>
<proteinExistence type="predicted"/>
<dbReference type="HOGENOM" id="CLU_013985_3_1_5"/>
<protein>
    <submittedName>
        <fullName evidence="2">GCN5-related N-acetyltransferase</fullName>
    </submittedName>
</protein>
<sequence length="189" mass="21229">MPEQTSQSKSPNGLPLLLTERLRLVPYGLAPATVEAFCRVTTDPAIYWWREAPYTEQQQTDYFESGALFEDAHRGLGAWAAFARDEDVQLGHVMLQPLDDTGMIEIGWHLLETARGHGYATEAAAALFAYGFDVLNIDPIYAVILPSNETSIQVAKRIGMQPDGEGTYHDDHHLRFRLTRNLHDTQSQD</sequence>
<dbReference type="RefSeq" id="WP_052534725.1">
    <property type="nucleotide sequence ID" value="NZ_HG966617.1"/>
</dbReference>
<evidence type="ECO:0000259" key="1">
    <source>
        <dbReference type="PROSITE" id="PS51186"/>
    </source>
</evidence>
<feature type="domain" description="N-acetyltransferase" evidence="1">
    <location>
        <begin position="20"/>
        <end position="181"/>
    </location>
</feature>
<dbReference type="Proteomes" id="UP000032160">
    <property type="component" value="Chromosome I"/>
</dbReference>
<dbReference type="Gene3D" id="3.40.630.30">
    <property type="match status" value="1"/>
</dbReference>
<dbReference type="AlphaFoldDB" id="X5MPA5"/>